<accession>A0A852ZYV9</accession>
<evidence type="ECO:0000313" key="3">
    <source>
        <dbReference type="Proteomes" id="UP000567795"/>
    </source>
</evidence>
<keyword evidence="1" id="KW-1133">Transmembrane helix</keyword>
<dbReference type="EMBL" id="JACBZD010000001">
    <property type="protein sequence ID" value="NYI03791.1"/>
    <property type="molecule type" value="Genomic_DNA"/>
</dbReference>
<feature type="transmembrane region" description="Helical" evidence="1">
    <location>
        <begin position="78"/>
        <end position="99"/>
    </location>
</feature>
<feature type="transmembrane region" description="Helical" evidence="1">
    <location>
        <begin position="43"/>
        <end position="66"/>
    </location>
</feature>
<name>A0A852ZYV9_9ACTN</name>
<reference evidence="2 3" key="1">
    <citation type="submission" date="2020-07" db="EMBL/GenBank/DDBJ databases">
        <title>Sequencing the genomes of 1000 actinobacteria strains.</title>
        <authorList>
            <person name="Klenk H.-P."/>
        </authorList>
    </citation>
    <scope>NUCLEOTIDE SEQUENCE [LARGE SCALE GENOMIC DNA]</scope>
    <source>
        <strain evidence="2 3">DSM 42178</strain>
    </source>
</reference>
<dbReference type="RefSeq" id="WP_179812788.1">
    <property type="nucleotide sequence ID" value="NZ_JACBZD010000001.1"/>
</dbReference>
<evidence type="ECO:0000256" key="1">
    <source>
        <dbReference type="SAM" id="Phobius"/>
    </source>
</evidence>
<keyword evidence="1" id="KW-0812">Transmembrane</keyword>
<comment type="caution">
    <text evidence="2">The sequence shown here is derived from an EMBL/GenBank/DDBJ whole genome shotgun (WGS) entry which is preliminary data.</text>
</comment>
<keyword evidence="3" id="KW-1185">Reference proteome</keyword>
<evidence type="ECO:0008006" key="4">
    <source>
        <dbReference type="Google" id="ProtNLM"/>
    </source>
</evidence>
<sequence length="261" mass="28890">MARRLLAGFGDRLERWYGAVLEAVVEWADRLTEEYSRRGWRWLALDVAVAVGVPLLAVGLAYGGAWLNAHGPGWPSEFLGNVVLFVGFALGFFSCVLYLRSERWFFTQFLVGAVSGLLLALVVNEVAGTVARDVMRSRGQSTTCEVLDVEVQVRTSNSYDSQGRVVSTSTTTYYVHRLDCAAGRPDEMTLGASWGGPGDRIRVTYDPRGRLDPRPTELVEQEGGGPNTLARVAFASAVALRLGYVTVAFAGRRRRRRQRRR</sequence>
<gene>
    <name evidence="2" type="ORF">FHU37_000734</name>
</gene>
<keyword evidence="1" id="KW-0472">Membrane</keyword>
<feature type="transmembrane region" description="Helical" evidence="1">
    <location>
        <begin position="104"/>
        <end position="123"/>
    </location>
</feature>
<dbReference type="AlphaFoldDB" id="A0A852ZYV9"/>
<evidence type="ECO:0000313" key="2">
    <source>
        <dbReference type="EMBL" id="NYI03791.1"/>
    </source>
</evidence>
<proteinExistence type="predicted"/>
<protein>
    <recommendedName>
        <fullName evidence="4">DUF3592 domain-containing protein</fullName>
    </recommendedName>
</protein>
<feature type="transmembrane region" description="Helical" evidence="1">
    <location>
        <begin position="232"/>
        <end position="251"/>
    </location>
</feature>
<dbReference type="Proteomes" id="UP000567795">
    <property type="component" value="Unassembled WGS sequence"/>
</dbReference>
<organism evidence="2 3">
    <name type="scientific">Allostreptomyces psammosilenae</name>
    <dbReference type="NCBI Taxonomy" id="1892865"/>
    <lineage>
        <taxon>Bacteria</taxon>
        <taxon>Bacillati</taxon>
        <taxon>Actinomycetota</taxon>
        <taxon>Actinomycetes</taxon>
        <taxon>Kitasatosporales</taxon>
        <taxon>Streptomycetaceae</taxon>
        <taxon>Allostreptomyces</taxon>
    </lineage>
</organism>